<dbReference type="Proteomes" id="UP000829992">
    <property type="component" value="Chromosome"/>
</dbReference>
<keyword evidence="1" id="KW-0723">Serine/threonine-protein kinase</keyword>
<accession>A0ABY4Q8B4</accession>
<evidence type="ECO:0000313" key="3">
    <source>
        <dbReference type="EMBL" id="UQT61645.1"/>
    </source>
</evidence>
<keyword evidence="1" id="KW-0808">Transferase</keyword>
<dbReference type="EMBL" id="CP097289">
    <property type="protein sequence ID" value="UQT61645.1"/>
    <property type="molecule type" value="Genomic_DNA"/>
</dbReference>
<keyword evidence="4" id="KW-1185">Reference proteome</keyword>
<dbReference type="InterPro" id="IPR050267">
    <property type="entry name" value="Anti-sigma-factor_SerPK"/>
</dbReference>
<keyword evidence="3" id="KW-0067">ATP-binding</keyword>
<evidence type="ECO:0000259" key="2">
    <source>
        <dbReference type="Pfam" id="PF13581"/>
    </source>
</evidence>
<dbReference type="InterPro" id="IPR036890">
    <property type="entry name" value="HATPase_C_sf"/>
</dbReference>
<dbReference type="PANTHER" id="PTHR35526:SF3">
    <property type="entry name" value="ANTI-SIGMA-F FACTOR RSBW"/>
    <property type="match status" value="1"/>
</dbReference>
<dbReference type="CDD" id="cd16936">
    <property type="entry name" value="HATPase_RsbW-like"/>
    <property type="match status" value="1"/>
</dbReference>
<evidence type="ECO:0000256" key="1">
    <source>
        <dbReference type="ARBA" id="ARBA00022527"/>
    </source>
</evidence>
<sequence>MHLSQRRRFPRSPRSVGAARTFALGILTAWGIVDRLDDIRLCVSELTTNALLHGVPQGRDFELTLSTDGTDLRIAVRDSGDGRPVASTPTTEDCTGRGLYLLRELADDFGVTEHSVGKTVWLTFKALQSAPLDHHACRPRPMDRSPSA</sequence>
<keyword evidence="3" id="KW-0547">Nucleotide-binding</keyword>
<dbReference type="RefSeq" id="WP_249592957.1">
    <property type="nucleotide sequence ID" value="NZ_BAAAQL010000017.1"/>
</dbReference>
<dbReference type="Gene3D" id="3.30.565.10">
    <property type="entry name" value="Histidine kinase-like ATPase, C-terminal domain"/>
    <property type="match status" value="1"/>
</dbReference>
<evidence type="ECO:0000313" key="4">
    <source>
        <dbReference type="Proteomes" id="UP000829992"/>
    </source>
</evidence>
<dbReference type="InterPro" id="IPR003594">
    <property type="entry name" value="HATPase_dom"/>
</dbReference>
<dbReference type="GO" id="GO:0005524">
    <property type="term" value="F:ATP binding"/>
    <property type="evidence" value="ECO:0007669"/>
    <property type="project" value="UniProtKB-KW"/>
</dbReference>
<organism evidence="3 4">
    <name type="scientific">Streptomyces durmitorensis</name>
    <dbReference type="NCBI Taxonomy" id="319947"/>
    <lineage>
        <taxon>Bacteria</taxon>
        <taxon>Bacillati</taxon>
        <taxon>Actinomycetota</taxon>
        <taxon>Actinomycetes</taxon>
        <taxon>Kitasatosporales</taxon>
        <taxon>Streptomycetaceae</taxon>
        <taxon>Streptomyces</taxon>
    </lineage>
</organism>
<feature type="domain" description="Histidine kinase/HSP90-like ATPase" evidence="2">
    <location>
        <begin position="9"/>
        <end position="124"/>
    </location>
</feature>
<dbReference type="PANTHER" id="PTHR35526">
    <property type="entry name" value="ANTI-SIGMA-F FACTOR RSBW-RELATED"/>
    <property type="match status" value="1"/>
</dbReference>
<name>A0ABY4Q8B4_9ACTN</name>
<protein>
    <submittedName>
        <fullName evidence="3">ATP-binding protein</fullName>
    </submittedName>
</protein>
<gene>
    <name evidence="3" type="ORF">M4V62_23875</name>
</gene>
<dbReference type="SUPFAM" id="SSF55874">
    <property type="entry name" value="ATPase domain of HSP90 chaperone/DNA topoisomerase II/histidine kinase"/>
    <property type="match status" value="1"/>
</dbReference>
<keyword evidence="1" id="KW-0418">Kinase</keyword>
<proteinExistence type="predicted"/>
<reference evidence="3 4" key="1">
    <citation type="submission" date="2022-05" db="EMBL/GenBank/DDBJ databases">
        <authorList>
            <person name="Zhou X."/>
            <person name="Li K."/>
            <person name="Man Y."/>
        </authorList>
    </citation>
    <scope>NUCLEOTIDE SEQUENCE [LARGE SCALE GENOMIC DNA]</scope>
    <source>
        <strain evidence="3 4">MS405</strain>
    </source>
</reference>
<dbReference type="Pfam" id="PF13581">
    <property type="entry name" value="HATPase_c_2"/>
    <property type="match status" value="1"/>
</dbReference>